<evidence type="ECO:0000313" key="1">
    <source>
        <dbReference type="EMBL" id="KAB1990889.1"/>
    </source>
</evidence>
<evidence type="ECO:0000313" key="2">
    <source>
        <dbReference type="Proteomes" id="UP000442990"/>
    </source>
</evidence>
<dbReference type="EMBL" id="WBKG01000001">
    <property type="protein sequence ID" value="KAB1990889.1"/>
    <property type="molecule type" value="Genomic_DNA"/>
</dbReference>
<gene>
    <name evidence="1" type="ORF">F8144_01695</name>
</gene>
<name>A0A7J5DQ62_9ACTN</name>
<sequence length="207" mass="22025">MLASHWIQRPDSSDTLALTEGSATLALSGAGAGAGGGTTAEGVAPDRVEGTLLRFGPGVNADTVRRIGAAPPVAPARRRTWRRHALPALVLLAVVALLLWHRSAPSLGVEDVTVSTASPSPGCDETVDITGTVTTNGRPGELTYRWVRSDGTSSKVLHEDLASNQKRSRLHLLWTFQGDGRYEARAELHLLSPVRRTVSTELTYSCP</sequence>
<comment type="caution">
    <text evidence="1">The sequence shown here is derived from an EMBL/GenBank/DDBJ whole genome shotgun (WGS) entry which is preliminary data.</text>
</comment>
<proteinExistence type="predicted"/>
<keyword evidence="2" id="KW-1185">Reference proteome</keyword>
<reference evidence="1 2" key="1">
    <citation type="submission" date="2019-09" db="EMBL/GenBank/DDBJ databases">
        <title>Isolation and identification of active actinomycetes.</title>
        <authorList>
            <person name="Yu Z."/>
            <person name="Han C."/>
            <person name="Yu B."/>
        </authorList>
    </citation>
    <scope>NUCLEOTIDE SEQUENCE [LARGE SCALE GENOMIC DNA]</scope>
    <source>
        <strain evidence="1 2">NEAU-H2</strain>
    </source>
</reference>
<protein>
    <submittedName>
        <fullName evidence="1">Uncharacterized protein</fullName>
    </submittedName>
</protein>
<dbReference type="Proteomes" id="UP000442990">
    <property type="component" value="Unassembled WGS sequence"/>
</dbReference>
<dbReference type="AlphaFoldDB" id="A0A7J5DQ62"/>
<organism evidence="1 2">
    <name type="scientific">Streptomyces triticiradicis</name>
    <dbReference type="NCBI Taxonomy" id="2651189"/>
    <lineage>
        <taxon>Bacteria</taxon>
        <taxon>Bacillati</taxon>
        <taxon>Actinomycetota</taxon>
        <taxon>Actinomycetes</taxon>
        <taxon>Kitasatosporales</taxon>
        <taxon>Streptomycetaceae</taxon>
        <taxon>Streptomyces</taxon>
    </lineage>
</organism>
<accession>A0A7J5DQ62</accession>